<accession>A0A6G1K5Y1</accession>
<evidence type="ECO:0000256" key="1">
    <source>
        <dbReference type="ARBA" id="ARBA00022737"/>
    </source>
</evidence>
<keyword evidence="1" id="KW-0677">Repeat</keyword>
<evidence type="ECO:0000259" key="2">
    <source>
        <dbReference type="Pfam" id="PF24883"/>
    </source>
</evidence>
<feature type="domain" description="Nephrocystin 3-like N-terminal" evidence="2">
    <location>
        <begin position="274"/>
        <end position="446"/>
    </location>
</feature>
<evidence type="ECO:0000313" key="5">
    <source>
        <dbReference type="Proteomes" id="UP000799428"/>
    </source>
</evidence>
<dbReference type="InterPro" id="IPR056693">
    <property type="entry name" value="DUF7791"/>
</dbReference>
<dbReference type="Proteomes" id="UP000799428">
    <property type="component" value="Unassembled WGS sequence"/>
</dbReference>
<protein>
    <submittedName>
        <fullName evidence="4">Uncharacterized protein</fullName>
    </submittedName>
</protein>
<dbReference type="Pfam" id="PF25053">
    <property type="entry name" value="DUF7791"/>
    <property type="match status" value="1"/>
</dbReference>
<evidence type="ECO:0000313" key="4">
    <source>
        <dbReference type="EMBL" id="KAF2707935.1"/>
    </source>
</evidence>
<sequence>MLDPFTALGLASNILQVLEFTGMLVREGVERYQSANGSTKEDVGIEDITSDLAQLTEPMRRKQELYKDAEPEHISQEELKLLDLATKCHILCEDLCAILDDLKTDPQARFRQLSALRKTIRRQRKGKAIRSLEKKMDMYRSQLNTRILANISQSSSDLSRTMNDLSKASSSLAENTAEALEDQTLTLIRIKTEILAALEGLNVTSNKDTVMIKLSELSRTVQNFIENGHRLTNHQIILKSLYFKGVGHRHGNQVSDAEEETFEWAYEEGGDVPLHQWLQEEEGFFWISGKPGSGKSTFIKFVSHDRRTEQALQTWGRRVSKQVVTVEYYFWNNRNLEQKSQRGMLRSLLFQILRQIPEIISLVCPGRSDIQYDFLDSLTDHWTPIELQKSFRRLVQLPSLPLRFCIFIDGLDEFDSKVGDGEHTDMLEVLKQVKISPDIKLCLSTRPWSFVTRDLENTHRKIFMENLTKGCIENYARRRLRSGELVTLVPEIVRKSEGVFLWVFLVVRNLLKGLENADTVQELREKLDHIPSDLEKFFRRSIELVERDYREQSAQVFEIAVGALQPLSIFAYRCFDYEREDSNYALKAAIKPYHNSLPDFFNQMRKRLHARAIDLLEVNDTSSDDSFLRYRVTFIHRTLNEVFSLVDETAYYAQQIHQQAESGCLETYEDAAVPDLLDELDRVVSIYAREDSVHWTNRRDTLKGMFVEGRQCTFLAYTIQTNQKAYVEKKLAMDPSLLKSKRGRPYLDYVLRPGFVTPTPWPIRDALIDVDMIRTLLERKVQIQPSRFIFMMVKVLGVFSYQHAGNGTKPSAILCIIPDDSRRQHKHRP</sequence>
<dbReference type="EMBL" id="MU005773">
    <property type="protein sequence ID" value="KAF2707935.1"/>
    <property type="molecule type" value="Genomic_DNA"/>
</dbReference>
<dbReference type="AlphaFoldDB" id="A0A6G1K5Y1"/>
<gene>
    <name evidence="4" type="ORF">K504DRAFT_504141</name>
</gene>
<dbReference type="SUPFAM" id="SSF52540">
    <property type="entry name" value="P-loop containing nucleoside triphosphate hydrolases"/>
    <property type="match status" value="1"/>
</dbReference>
<name>A0A6G1K5Y1_9PLEO</name>
<dbReference type="InterPro" id="IPR056884">
    <property type="entry name" value="NPHP3-like_N"/>
</dbReference>
<reference evidence="4" key="1">
    <citation type="journal article" date="2020" name="Stud. Mycol.">
        <title>101 Dothideomycetes genomes: a test case for predicting lifestyles and emergence of pathogens.</title>
        <authorList>
            <person name="Haridas S."/>
            <person name="Albert R."/>
            <person name="Binder M."/>
            <person name="Bloem J."/>
            <person name="Labutti K."/>
            <person name="Salamov A."/>
            <person name="Andreopoulos B."/>
            <person name="Baker S."/>
            <person name="Barry K."/>
            <person name="Bills G."/>
            <person name="Bluhm B."/>
            <person name="Cannon C."/>
            <person name="Castanera R."/>
            <person name="Culley D."/>
            <person name="Daum C."/>
            <person name="Ezra D."/>
            <person name="Gonzalez J."/>
            <person name="Henrissat B."/>
            <person name="Kuo A."/>
            <person name="Liang C."/>
            <person name="Lipzen A."/>
            <person name="Lutzoni F."/>
            <person name="Magnuson J."/>
            <person name="Mondo S."/>
            <person name="Nolan M."/>
            <person name="Ohm R."/>
            <person name="Pangilinan J."/>
            <person name="Park H.-J."/>
            <person name="Ramirez L."/>
            <person name="Alfaro M."/>
            <person name="Sun H."/>
            <person name="Tritt A."/>
            <person name="Yoshinaga Y."/>
            <person name="Zwiers L.-H."/>
            <person name="Turgeon B."/>
            <person name="Goodwin S."/>
            <person name="Spatafora J."/>
            <person name="Crous P."/>
            <person name="Grigoriev I."/>
        </authorList>
    </citation>
    <scope>NUCLEOTIDE SEQUENCE</scope>
    <source>
        <strain evidence="4">CBS 279.74</strain>
    </source>
</reference>
<dbReference type="InterPro" id="IPR027417">
    <property type="entry name" value="P-loop_NTPase"/>
</dbReference>
<dbReference type="Pfam" id="PF24883">
    <property type="entry name" value="NPHP3_N"/>
    <property type="match status" value="1"/>
</dbReference>
<organism evidence="4 5">
    <name type="scientific">Pleomassaria siparia CBS 279.74</name>
    <dbReference type="NCBI Taxonomy" id="1314801"/>
    <lineage>
        <taxon>Eukaryota</taxon>
        <taxon>Fungi</taxon>
        <taxon>Dikarya</taxon>
        <taxon>Ascomycota</taxon>
        <taxon>Pezizomycotina</taxon>
        <taxon>Dothideomycetes</taxon>
        <taxon>Pleosporomycetidae</taxon>
        <taxon>Pleosporales</taxon>
        <taxon>Pleomassariaceae</taxon>
        <taxon>Pleomassaria</taxon>
    </lineage>
</organism>
<feature type="domain" description="DUF7791" evidence="3">
    <location>
        <begin position="545"/>
        <end position="641"/>
    </location>
</feature>
<dbReference type="Gene3D" id="3.40.50.300">
    <property type="entry name" value="P-loop containing nucleotide triphosphate hydrolases"/>
    <property type="match status" value="1"/>
</dbReference>
<evidence type="ECO:0000259" key="3">
    <source>
        <dbReference type="Pfam" id="PF25053"/>
    </source>
</evidence>
<proteinExistence type="predicted"/>
<dbReference type="PANTHER" id="PTHR10039">
    <property type="entry name" value="AMELOGENIN"/>
    <property type="match status" value="1"/>
</dbReference>
<keyword evidence="5" id="KW-1185">Reference proteome</keyword>
<dbReference type="OrthoDB" id="443402at2759"/>
<dbReference type="PANTHER" id="PTHR10039:SF5">
    <property type="entry name" value="NACHT DOMAIN-CONTAINING PROTEIN"/>
    <property type="match status" value="1"/>
</dbReference>